<keyword evidence="4 6" id="KW-0853">WD repeat</keyword>
<dbReference type="Pfam" id="PF23627">
    <property type="entry name" value="LisH_WDR26"/>
    <property type="match status" value="1"/>
</dbReference>
<evidence type="ECO:0000256" key="3">
    <source>
        <dbReference type="ARBA" id="ARBA00018741"/>
    </source>
</evidence>
<dbReference type="InterPro" id="IPR006594">
    <property type="entry name" value="LisH"/>
</dbReference>
<evidence type="ECO:0000256" key="2">
    <source>
        <dbReference type="ARBA" id="ARBA00017917"/>
    </source>
</evidence>
<evidence type="ECO:0000256" key="5">
    <source>
        <dbReference type="ARBA" id="ARBA00022737"/>
    </source>
</evidence>
<evidence type="ECO:0000256" key="6">
    <source>
        <dbReference type="PROSITE-ProRule" id="PRU00221"/>
    </source>
</evidence>
<dbReference type="InterPro" id="IPR051350">
    <property type="entry name" value="WD_repeat-ST_regulator"/>
</dbReference>
<evidence type="ECO:0000256" key="4">
    <source>
        <dbReference type="ARBA" id="ARBA00022574"/>
    </source>
</evidence>
<dbReference type="PANTHER" id="PTHR22838:SF0">
    <property type="entry name" value="WD REPEAT-CONTAINING PROTEIN 26"/>
    <property type="match status" value="1"/>
</dbReference>
<feature type="repeat" description="WD" evidence="6">
    <location>
        <begin position="480"/>
        <end position="521"/>
    </location>
</feature>
<dbReference type="OrthoDB" id="972532at2759"/>
<dbReference type="PROSITE" id="PS50896">
    <property type="entry name" value="LISH"/>
    <property type="match status" value="1"/>
</dbReference>
<dbReference type="InterPro" id="IPR015943">
    <property type="entry name" value="WD40/YVTN_repeat-like_dom_sf"/>
</dbReference>
<feature type="compositionally biased region" description="Pro residues" evidence="7">
    <location>
        <begin position="62"/>
        <end position="79"/>
    </location>
</feature>
<organism evidence="9 10">
    <name type="scientific">Penicillium argentinense</name>
    <dbReference type="NCBI Taxonomy" id="1131581"/>
    <lineage>
        <taxon>Eukaryota</taxon>
        <taxon>Fungi</taxon>
        <taxon>Dikarya</taxon>
        <taxon>Ascomycota</taxon>
        <taxon>Pezizomycotina</taxon>
        <taxon>Eurotiomycetes</taxon>
        <taxon>Eurotiomycetidae</taxon>
        <taxon>Eurotiales</taxon>
        <taxon>Aspergillaceae</taxon>
        <taxon>Penicillium</taxon>
    </lineage>
</organism>
<proteinExistence type="predicted"/>
<dbReference type="InterPro" id="IPR036322">
    <property type="entry name" value="WD40_repeat_dom_sf"/>
</dbReference>
<comment type="caution">
    <text evidence="9">The sequence shown here is derived from an EMBL/GenBank/DDBJ whole genome shotgun (WGS) entry which is preliminary data.</text>
</comment>
<dbReference type="InterPro" id="IPR019775">
    <property type="entry name" value="WD40_repeat_CS"/>
</dbReference>
<dbReference type="PANTHER" id="PTHR22838">
    <property type="entry name" value="WD REPEAT PROTEIN 26-RELATED"/>
    <property type="match status" value="1"/>
</dbReference>
<reference evidence="9" key="2">
    <citation type="journal article" date="2023" name="IMA Fungus">
        <title>Comparative genomic study of the Penicillium genus elucidates a diverse pangenome and 15 lateral gene transfer events.</title>
        <authorList>
            <person name="Petersen C."/>
            <person name="Sorensen T."/>
            <person name="Nielsen M.R."/>
            <person name="Sondergaard T.E."/>
            <person name="Sorensen J.L."/>
            <person name="Fitzpatrick D.A."/>
            <person name="Frisvad J.C."/>
            <person name="Nielsen K.L."/>
        </authorList>
    </citation>
    <scope>NUCLEOTIDE SEQUENCE</scope>
    <source>
        <strain evidence="9">IBT 30761</strain>
    </source>
</reference>
<accession>A0A9W9K0X5</accession>
<keyword evidence="10" id="KW-1185">Reference proteome</keyword>
<dbReference type="PROSITE" id="PS50082">
    <property type="entry name" value="WD_REPEATS_2"/>
    <property type="match status" value="4"/>
</dbReference>
<dbReference type="Pfam" id="PF00400">
    <property type="entry name" value="WD40"/>
    <property type="match status" value="6"/>
</dbReference>
<dbReference type="SMART" id="SM00320">
    <property type="entry name" value="WD40"/>
    <property type="match status" value="7"/>
</dbReference>
<protein>
    <recommendedName>
        <fullName evidence="3">Protein FYV10</fullName>
    </recommendedName>
    <alternativeName>
        <fullName evidence="2">Protein fyv10</fullName>
    </alternativeName>
</protein>
<evidence type="ECO:0000313" key="10">
    <source>
        <dbReference type="Proteomes" id="UP001149074"/>
    </source>
</evidence>
<evidence type="ECO:0000256" key="7">
    <source>
        <dbReference type="SAM" id="MobiDB-lite"/>
    </source>
</evidence>
<gene>
    <name evidence="9" type="ORF">N7532_007738</name>
</gene>
<name>A0A9W9K0X5_9EURO</name>
<feature type="repeat" description="WD" evidence="6">
    <location>
        <begin position="710"/>
        <end position="734"/>
    </location>
</feature>
<dbReference type="SMART" id="SM00668">
    <property type="entry name" value="CTLH"/>
    <property type="match status" value="1"/>
</dbReference>
<evidence type="ECO:0000313" key="9">
    <source>
        <dbReference type="EMBL" id="KAJ5089054.1"/>
    </source>
</evidence>
<dbReference type="PROSITE" id="PS00678">
    <property type="entry name" value="WD_REPEATS_1"/>
    <property type="match status" value="1"/>
</dbReference>
<feature type="repeat" description="WD" evidence="6">
    <location>
        <begin position="523"/>
        <end position="564"/>
    </location>
</feature>
<dbReference type="EMBL" id="JAPQKI010000009">
    <property type="protein sequence ID" value="KAJ5089054.1"/>
    <property type="molecule type" value="Genomic_DNA"/>
</dbReference>
<feature type="non-terminal residue" evidence="9">
    <location>
        <position position="1"/>
    </location>
</feature>
<reference evidence="9" key="1">
    <citation type="submission" date="2022-11" db="EMBL/GenBank/DDBJ databases">
        <authorList>
            <person name="Petersen C."/>
        </authorList>
    </citation>
    <scope>NUCLEOTIDE SEQUENCE</scope>
    <source>
        <strain evidence="9">IBT 30761</strain>
    </source>
</reference>
<feature type="region of interest" description="Disordered" evidence="7">
    <location>
        <begin position="780"/>
        <end position="805"/>
    </location>
</feature>
<keyword evidence="5" id="KW-0677">Repeat</keyword>
<feature type="domain" description="CTLH" evidence="8">
    <location>
        <begin position="256"/>
        <end position="326"/>
    </location>
</feature>
<dbReference type="PROSITE" id="PS50897">
    <property type="entry name" value="CTLH"/>
    <property type="match status" value="1"/>
</dbReference>
<dbReference type="PROSITE" id="PS50294">
    <property type="entry name" value="WD_REPEATS_REGION"/>
    <property type="match status" value="1"/>
</dbReference>
<dbReference type="Proteomes" id="UP001149074">
    <property type="component" value="Unassembled WGS sequence"/>
</dbReference>
<dbReference type="CDD" id="cd00200">
    <property type="entry name" value="WD40"/>
    <property type="match status" value="1"/>
</dbReference>
<sequence>VAASRAGLDRSSDASIALRVVARSPRSAHLVPTTSQGTEQSAAVDLATNLPDRSFTSDDPDPPLPSNPTPASAGPPDPSPSVSEVTSAPAVGPATHPANLRRPRSPSSSPQSSESTSFTATASDSRPAGAATAQDDARYPPGRDPGRSPSRKRRRLVTMRSADTLSSTNGFSQAANGPTHSRKSSLNGQSSRPGTANGDSYMKPARTRDDSYYGHDREEVTRILIQSLYELGYHDAASTLTAESGHKLETHGVANFRNAVLDGRWSEAEKILIQSFHNEYPAYAKPWETWEEHPLLLTETAERNEMLFLLRQQKFLELLESHDLASALVVLRQELTPLNYDIDRLHALSRFVVLRVPKPSPGIPIPLTPRPQSLLMCPSELLNTTAAQGSITTGREALLAELSSKNPSLPLLSSNSADLVEESISPSVMIPQHRLATLLDFVKKTQISNCSYHNTVESPSLYSDHLCDKNDFPRTAALDLTRHCDEVWCCEFSHDGTKLATAGKDRVVFIYDTTNFSVKTKLAENHIDGVACVSWSPDDTKLITCSHDKQARVWNVENGRCLLTIDHHSEPVTAAGWAPDGESFVTGSLDVNSQLCHWSIRGPSLFRWKGTFRVQDCTISPDGKWLVAADTEHKVHIYNFVTYQEVACLSLSSKGTSVSISKDSKYLLLNLAEGEIQLIDLNSRQVVQRYTGYQQGVYVIRSSFGGAGENFVVSGSEDSKIYIWNKTDGQLVEALDGHAKGCVNAISWNPTNPRMFASAGDDCVVRIWSPENDRPLLTRGSAQAQRTGQSSNGFRTSALRTTSTL</sequence>
<dbReference type="RefSeq" id="XP_056471036.1">
    <property type="nucleotide sequence ID" value="XM_056620230.1"/>
</dbReference>
<dbReference type="AlphaFoldDB" id="A0A9W9K0X5"/>
<evidence type="ECO:0000256" key="1">
    <source>
        <dbReference type="ARBA" id="ARBA00002343"/>
    </source>
</evidence>
<evidence type="ECO:0000259" key="8">
    <source>
        <dbReference type="PROSITE" id="PS50897"/>
    </source>
</evidence>
<dbReference type="Gene3D" id="2.130.10.10">
    <property type="entry name" value="YVTN repeat-like/Quinoprotein amine dehydrogenase"/>
    <property type="match status" value="1"/>
</dbReference>
<feature type="compositionally biased region" description="Low complexity" evidence="7">
    <location>
        <begin position="105"/>
        <end position="125"/>
    </location>
</feature>
<comment type="function">
    <text evidence="1">Involved in the proteasome-dependent degradation of fructose-1,6-bisphosphatase.</text>
</comment>
<dbReference type="InterPro" id="IPR001680">
    <property type="entry name" value="WD40_rpt"/>
</dbReference>
<feature type="repeat" description="WD" evidence="6">
    <location>
        <begin position="743"/>
        <end position="778"/>
    </location>
</feature>
<dbReference type="GeneID" id="81359209"/>
<feature type="region of interest" description="Disordered" evidence="7">
    <location>
        <begin position="24"/>
        <end position="213"/>
    </location>
</feature>
<dbReference type="GO" id="GO:0043161">
    <property type="term" value="P:proteasome-mediated ubiquitin-dependent protein catabolic process"/>
    <property type="evidence" value="ECO:0007669"/>
    <property type="project" value="TreeGrafter"/>
</dbReference>
<dbReference type="InterPro" id="IPR006595">
    <property type="entry name" value="CTLH_C"/>
</dbReference>
<feature type="compositionally biased region" description="Polar residues" evidence="7">
    <location>
        <begin position="161"/>
        <end position="198"/>
    </location>
</feature>
<dbReference type="SUPFAM" id="SSF50978">
    <property type="entry name" value="WD40 repeat-like"/>
    <property type="match status" value="1"/>
</dbReference>
<dbReference type="GO" id="GO:0034657">
    <property type="term" value="C:GID complex"/>
    <property type="evidence" value="ECO:0007669"/>
    <property type="project" value="TreeGrafter"/>
</dbReference>
<feature type="compositionally biased region" description="Polar residues" evidence="7">
    <location>
        <begin position="32"/>
        <end position="41"/>
    </location>
</feature>